<gene>
    <name evidence="1" type="ORF">EVA_19434</name>
</gene>
<name>J9FYL1_9ZZZZ</name>
<accession>J9FYL1</accession>
<feature type="non-terminal residue" evidence="1">
    <location>
        <position position="176"/>
    </location>
</feature>
<dbReference type="EMBL" id="AMCI01007527">
    <property type="protein sequence ID" value="EJW92459.1"/>
    <property type="molecule type" value="Genomic_DNA"/>
</dbReference>
<protein>
    <submittedName>
        <fullName evidence="1">Uncharacterized protein</fullName>
    </submittedName>
</protein>
<sequence length="176" mass="20587">ALNQVTSVLPKYVRDRVYMTTKASVASWLDVADLLDADSLKAEAGQVRRIVEQYSSNVDKQWMNIKQLPFYKTVIVPRLPKLRTVSYTYVNEVYRELTAREVMYRYQNDADYRSGRKSFALYEYWHLFNMVKDKDELMALYKRAYDDSRKVEAKPWALAANNLAVAYLERGLADTT</sequence>
<proteinExistence type="predicted"/>
<feature type="non-terminal residue" evidence="1">
    <location>
        <position position="1"/>
    </location>
</feature>
<evidence type="ECO:0000313" key="1">
    <source>
        <dbReference type="EMBL" id="EJW92459.1"/>
    </source>
</evidence>
<organism evidence="1">
    <name type="scientific">gut metagenome</name>
    <dbReference type="NCBI Taxonomy" id="749906"/>
    <lineage>
        <taxon>unclassified sequences</taxon>
        <taxon>metagenomes</taxon>
        <taxon>organismal metagenomes</taxon>
    </lineage>
</organism>
<comment type="caution">
    <text evidence="1">The sequence shown here is derived from an EMBL/GenBank/DDBJ whole genome shotgun (WGS) entry which is preliminary data.</text>
</comment>
<reference evidence="1" key="1">
    <citation type="journal article" date="2012" name="PLoS ONE">
        <title>Gene sets for utilization of primary and secondary nutrition supplies in the distal gut of endangered iberian lynx.</title>
        <authorList>
            <person name="Alcaide M."/>
            <person name="Messina E."/>
            <person name="Richter M."/>
            <person name="Bargiela R."/>
            <person name="Peplies J."/>
            <person name="Huws S.A."/>
            <person name="Newbold C.J."/>
            <person name="Golyshin P.N."/>
            <person name="Simon M.A."/>
            <person name="Lopez G."/>
            <person name="Yakimov M.M."/>
            <person name="Ferrer M."/>
        </authorList>
    </citation>
    <scope>NUCLEOTIDE SEQUENCE</scope>
</reference>
<dbReference type="AlphaFoldDB" id="J9FYL1"/>